<dbReference type="Gene3D" id="1.10.150.250">
    <property type="entry name" value="Flavinator of succinate dehydrogenase"/>
    <property type="match status" value="1"/>
</dbReference>
<keyword evidence="5" id="KW-1185">Reference proteome</keyword>
<sequence length="96" mass="10898">MDDHEARLKRIVMRSWRRGTREMDLILGPFAEAELAAMDADSLDAYERLLEENDQDLYPWITARLKGGTAGPQVHAPMLDRIAAHAQGRLREIRGA</sequence>
<dbReference type="GO" id="GO:0006099">
    <property type="term" value="P:tricarboxylic acid cycle"/>
    <property type="evidence" value="ECO:0007669"/>
    <property type="project" value="TreeGrafter"/>
</dbReference>
<dbReference type="Proteomes" id="UP000199555">
    <property type="component" value="Unassembled WGS sequence"/>
</dbReference>
<name>A0A1G9C677_9RHOB</name>
<dbReference type="AlphaFoldDB" id="A0A1G9C677"/>
<dbReference type="STRING" id="525640.SAMN04487971_101110"/>
<keyword evidence="3" id="KW-0143">Chaperone</keyword>
<organism evidence="4 5">
    <name type="scientific">Paracoccus chinensis</name>
    <dbReference type="NCBI Taxonomy" id="525640"/>
    <lineage>
        <taxon>Bacteria</taxon>
        <taxon>Pseudomonadati</taxon>
        <taxon>Pseudomonadota</taxon>
        <taxon>Alphaproteobacteria</taxon>
        <taxon>Rhodobacterales</taxon>
        <taxon>Paracoccaceae</taxon>
        <taxon>Paracoccus</taxon>
    </lineage>
</organism>
<dbReference type="OrthoDB" id="9807264at2"/>
<dbReference type="Pfam" id="PF03937">
    <property type="entry name" value="Sdh5"/>
    <property type="match status" value="1"/>
</dbReference>
<proteinExistence type="inferred from homology"/>
<evidence type="ECO:0000313" key="5">
    <source>
        <dbReference type="Proteomes" id="UP000199555"/>
    </source>
</evidence>
<dbReference type="InterPro" id="IPR005631">
    <property type="entry name" value="SDH"/>
</dbReference>
<reference evidence="5" key="1">
    <citation type="submission" date="2016-10" db="EMBL/GenBank/DDBJ databases">
        <authorList>
            <person name="Varghese N."/>
            <person name="Submissions S."/>
        </authorList>
    </citation>
    <scope>NUCLEOTIDE SEQUENCE [LARGE SCALE GENOMIC DNA]</scope>
    <source>
        <strain evidence="5">CGMCC 1.7655</strain>
    </source>
</reference>
<dbReference type="PANTHER" id="PTHR12469">
    <property type="entry name" value="PROTEIN EMI5 HOMOLOG, MITOCHONDRIAL"/>
    <property type="match status" value="1"/>
</dbReference>
<dbReference type="InterPro" id="IPR036714">
    <property type="entry name" value="SDH_sf"/>
</dbReference>
<accession>A0A1G9C677</accession>
<dbReference type="PANTHER" id="PTHR12469:SF2">
    <property type="entry name" value="SUCCINATE DEHYDROGENASE ASSEMBLY FACTOR 2, MITOCHONDRIAL"/>
    <property type="match status" value="1"/>
</dbReference>
<dbReference type="RefSeq" id="WP_090751552.1">
    <property type="nucleotide sequence ID" value="NZ_FNGE01000001.1"/>
</dbReference>
<evidence type="ECO:0000256" key="3">
    <source>
        <dbReference type="ARBA" id="ARBA00023186"/>
    </source>
</evidence>
<evidence type="ECO:0000256" key="1">
    <source>
        <dbReference type="ARBA" id="ARBA00008571"/>
    </source>
</evidence>
<protein>
    <recommendedName>
        <fullName evidence="2">FAD assembly factor SdhE</fullName>
    </recommendedName>
</protein>
<gene>
    <name evidence="4" type="ORF">SAMN04487971_101110</name>
</gene>
<dbReference type="EMBL" id="FNGE01000001">
    <property type="protein sequence ID" value="SDK47188.1"/>
    <property type="molecule type" value="Genomic_DNA"/>
</dbReference>
<evidence type="ECO:0000313" key="4">
    <source>
        <dbReference type="EMBL" id="SDK47188.1"/>
    </source>
</evidence>
<comment type="similarity">
    <text evidence="1">Belongs to the SdhE FAD assembly factor family.</text>
</comment>
<dbReference type="SUPFAM" id="SSF109910">
    <property type="entry name" value="YgfY-like"/>
    <property type="match status" value="1"/>
</dbReference>
<evidence type="ECO:0000256" key="2">
    <source>
        <dbReference type="ARBA" id="ARBA00019418"/>
    </source>
</evidence>